<dbReference type="SUPFAM" id="SSF81573">
    <property type="entry name" value="F1F0 ATP synthase subunit B, membrane domain"/>
    <property type="match status" value="1"/>
</dbReference>
<dbReference type="PANTHER" id="PTHR33445">
    <property type="entry name" value="ATP SYNTHASE SUBUNIT B', CHLOROPLASTIC"/>
    <property type="match status" value="1"/>
</dbReference>
<keyword evidence="9 15" id="KW-1133">Transmembrane helix</keyword>
<evidence type="ECO:0000256" key="5">
    <source>
        <dbReference type="ARBA" id="ARBA00022475"/>
    </source>
</evidence>
<evidence type="ECO:0000256" key="4">
    <source>
        <dbReference type="ARBA" id="ARBA00022448"/>
    </source>
</evidence>
<evidence type="ECO:0000256" key="8">
    <source>
        <dbReference type="ARBA" id="ARBA00022781"/>
    </source>
</evidence>
<sequence length="183" mass="19878">MISRIIVLAAEEETKNPLLPADYDILWSSVVFAIMLTFFWLRVLPSFKKVLNERTEAIEGRLAAAEKAQSEAAAKTDELSKAQENTRAEASAIREEARAEGAAILAELKEQAQAEAARITQTAKAQIEAERQAALISLRSEVGSMAIDLASKVVSQSLKDSATASKVVDDFLKDLENSEKAGK</sequence>
<evidence type="ECO:0000256" key="13">
    <source>
        <dbReference type="ARBA" id="ARBA00025198"/>
    </source>
</evidence>
<dbReference type="GO" id="GO:0046961">
    <property type="term" value="F:proton-transporting ATPase activity, rotational mechanism"/>
    <property type="evidence" value="ECO:0007669"/>
    <property type="project" value="TreeGrafter"/>
</dbReference>
<evidence type="ECO:0000256" key="14">
    <source>
        <dbReference type="SAM" id="MobiDB-lite"/>
    </source>
</evidence>
<evidence type="ECO:0000256" key="2">
    <source>
        <dbReference type="ARBA" id="ARBA00004308"/>
    </source>
</evidence>
<evidence type="ECO:0000313" key="16">
    <source>
        <dbReference type="EMBL" id="CAB4559175.1"/>
    </source>
</evidence>
<keyword evidence="10" id="KW-0406">Ion transport</keyword>
<comment type="subcellular location">
    <subcellularLocation>
        <location evidence="2">Endomembrane system</location>
    </subcellularLocation>
    <subcellularLocation>
        <location evidence="1">Membrane</location>
        <topology evidence="1">Single-pass membrane protein</topology>
    </subcellularLocation>
</comment>
<organism evidence="16">
    <name type="scientific">freshwater metagenome</name>
    <dbReference type="NCBI Taxonomy" id="449393"/>
    <lineage>
        <taxon>unclassified sequences</taxon>
        <taxon>metagenomes</taxon>
        <taxon>ecological metagenomes</taxon>
    </lineage>
</organism>
<proteinExistence type="inferred from homology"/>
<dbReference type="NCBIfam" id="NF004412">
    <property type="entry name" value="PRK05759.1-3"/>
    <property type="match status" value="1"/>
</dbReference>
<dbReference type="GO" id="GO:0015986">
    <property type="term" value="P:proton motive force-driven ATP synthesis"/>
    <property type="evidence" value="ECO:0007669"/>
    <property type="project" value="InterPro"/>
</dbReference>
<feature type="transmembrane region" description="Helical" evidence="15">
    <location>
        <begin position="25"/>
        <end position="44"/>
    </location>
</feature>
<dbReference type="InterPro" id="IPR050059">
    <property type="entry name" value="ATP_synthase_B_chain"/>
</dbReference>
<accession>A0A6J6D795</accession>
<protein>
    <submittedName>
        <fullName evidence="16">Unannotated protein</fullName>
    </submittedName>
</protein>
<keyword evidence="5" id="KW-1003">Cell membrane</keyword>
<dbReference type="Pfam" id="PF00430">
    <property type="entry name" value="ATP-synt_B"/>
    <property type="match status" value="1"/>
</dbReference>
<dbReference type="GO" id="GO:0012505">
    <property type="term" value="C:endomembrane system"/>
    <property type="evidence" value="ECO:0007669"/>
    <property type="project" value="UniProtKB-SubCell"/>
</dbReference>
<dbReference type="NCBIfam" id="TIGR01144">
    <property type="entry name" value="ATP_synt_b"/>
    <property type="match status" value="1"/>
</dbReference>
<evidence type="ECO:0000256" key="7">
    <source>
        <dbReference type="ARBA" id="ARBA00022692"/>
    </source>
</evidence>
<name>A0A6J6D795_9ZZZZ</name>
<evidence type="ECO:0000256" key="1">
    <source>
        <dbReference type="ARBA" id="ARBA00004167"/>
    </source>
</evidence>
<dbReference type="CDD" id="cd06503">
    <property type="entry name" value="ATP-synt_Fo_b"/>
    <property type="match status" value="1"/>
</dbReference>
<keyword evidence="11 15" id="KW-0472">Membrane</keyword>
<dbReference type="AlphaFoldDB" id="A0A6J6D795"/>
<dbReference type="InterPro" id="IPR028987">
    <property type="entry name" value="ATP_synth_B-like_membr_sf"/>
</dbReference>
<evidence type="ECO:0000256" key="9">
    <source>
        <dbReference type="ARBA" id="ARBA00022989"/>
    </source>
</evidence>
<comment type="function">
    <text evidence="13">F(1)F(0) ATP synthase produces ATP from ADP in the presence of a proton or sodium gradient. F-type ATPases consist of two structural domains, F(1) containing the extramembraneous catalytic core and F(0) containing the membrane proton channel, linked together by a central stalk and a peripheral stalk. During catalysis, ATP synthesis in the catalytic domain of F(1) is coupled via a rotary mechanism of the central stalk subunits to proton translocation.</text>
</comment>
<dbReference type="Gene3D" id="1.20.5.620">
    <property type="entry name" value="F1F0 ATP synthase subunit B, membrane domain"/>
    <property type="match status" value="1"/>
</dbReference>
<gene>
    <name evidence="16" type="ORF">UFOPK1639_00309</name>
</gene>
<evidence type="ECO:0000256" key="15">
    <source>
        <dbReference type="SAM" id="Phobius"/>
    </source>
</evidence>
<dbReference type="InterPro" id="IPR002146">
    <property type="entry name" value="ATP_synth_b/b'su_bac/chlpt"/>
</dbReference>
<evidence type="ECO:0000256" key="6">
    <source>
        <dbReference type="ARBA" id="ARBA00022547"/>
    </source>
</evidence>
<dbReference type="EMBL" id="CAEZTH010000021">
    <property type="protein sequence ID" value="CAB4559175.1"/>
    <property type="molecule type" value="Genomic_DNA"/>
</dbReference>
<evidence type="ECO:0000256" key="11">
    <source>
        <dbReference type="ARBA" id="ARBA00023136"/>
    </source>
</evidence>
<evidence type="ECO:0000256" key="3">
    <source>
        <dbReference type="ARBA" id="ARBA00005513"/>
    </source>
</evidence>
<keyword evidence="7 15" id="KW-0812">Transmembrane</keyword>
<keyword evidence="12" id="KW-0066">ATP synthesis</keyword>
<dbReference type="PANTHER" id="PTHR33445:SF1">
    <property type="entry name" value="ATP SYNTHASE SUBUNIT B"/>
    <property type="match status" value="1"/>
</dbReference>
<dbReference type="InterPro" id="IPR005864">
    <property type="entry name" value="ATP_synth_F0_bsu_bac"/>
</dbReference>
<comment type="similarity">
    <text evidence="3">Belongs to the ATPase B chain family.</text>
</comment>
<keyword evidence="4" id="KW-0813">Transport</keyword>
<feature type="compositionally biased region" description="Basic and acidic residues" evidence="14">
    <location>
        <begin position="74"/>
        <end position="93"/>
    </location>
</feature>
<reference evidence="16" key="1">
    <citation type="submission" date="2020-05" db="EMBL/GenBank/DDBJ databases">
        <authorList>
            <person name="Chiriac C."/>
            <person name="Salcher M."/>
            <person name="Ghai R."/>
            <person name="Kavagutti S V."/>
        </authorList>
    </citation>
    <scope>NUCLEOTIDE SEQUENCE</scope>
</reference>
<dbReference type="HAMAP" id="MF_01398">
    <property type="entry name" value="ATP_synth_b_bprime"/>
    <property type="match status" value="1"/>
</dbReference>
<feature type="region of interest" description="Disordered" evidence="14">
    <location>
        <begin position="73"/>
        <end position="93"/>
    </location>
</feature>
<dbReference type="GO" id="GO:0045259">
    <property type="term" value="C:proton-transporting ATP synthase complex"/>
    <property type="evidence" value="ECO:0007669"/>
    <property type="project" value="UniProtKB-KW"/>
</dbReference>
<evidence type="ECO:0000256" key="12">
    <source>
        <dbReference type="ARBA" id="ARBA00023310"/>
    </source>
</evidence>
<keyword evidence="8" id="KW-0375">Hydrogen ion transport</keyword>
<evidence type="ECO:0000256" key="10">
    <source>
        <dbReference type="ARBA" id="ARBA00023065"/>
    </source>
</evidence>
<keyword evidence="6" id="KW-0138">CF(0)</keyword>